<dbReference type="InParanoid" id="S8EKC9"/>
<evidence type="ECO:0000313" key="1">
    <source>
        <dbReference type="EMBL" id="EPT04678.1"/>
    </source>
</evidence>
<keyword evidence="2" id="KW-1185">Reference proteome</keyword>
<protein>
    <recommendedName>
        <fullName evidence="3">Protein kinase domain-containing protein</fullName>
    </recommendedName>
</protein>
<dbReference type="eggNOG" id="ENOG502SIC4">
    <property type="taxonomic scope" value="Eukaryota"/>
</dbReference>
<reference evidence="1 2" key="1">
    <citation type="journal article" date="2012" name="Science">
        <title>The Paleozoic origin of enzymatic lignin decomposition reconstructed from 31 fungal genomes.</title>
        <authorList>
            <person name="Floudas D."/>
            <person name="Binder M."/>
            <person name="Riley R."/>
            <person name="Barry K."/>
            <person name="Blanchette R.A."/>
            <person name="Henrissat B."/>
            <person name="Martinez A.T."/>
            <person name="Otillar R."/>
            <person name="Spatafora J.W."/>
            <person name="Yadav J.S."/>
            <person name="Aerts A."/>
            <person name="Benoit I."/>
            <person name="Boyd A."/>
            <person name="Carlson A."/>
            <person name="Copeland A."/>
            <person name="Coutinho P.M."/>
            <person name="de Vries R.P."/>
            <person name="Ferreira P."/>
            <person name="Findley K."/>
            <person name="Foster B."/>
            <person name="Gaskell J."/>
            <person name="Glotzer D."/>
            <person name="Gorecki P."/>
            <person name="Heitman J."/>
            <person name="Hesse C."/>
            <person name="Hori C."/>
            <person name="Igarashi K."/>
            <person name="Jurgens J.A."/>
            <person name="Kallen N."/>
            <person name="Kersten P."/>
            <person name="Kohler A."/>
            <person name="Kuees U."/>
            <person name="Kumar T.K.A."/>
            <person name="Kuo A."/>
            <person name="LaButti K."/>
            <person name="Larrondo L.F."/>
            <person name="Lindquist E."/>
            <person name="Ling A."/>
            <person name="Lombard V."/>
            <person name="Lucas S."/>
            <person name="Lundell T."/>
            <person name="Martin R."/>
            <person name="McLaughlin D.J."/>
            <person name="Morgenstern I."/>
            <person name="Morin E."/>
            <person name="Murat C."/>
            <person name="Nagy L.G."/>
            <person name="Nolan M."/>
            <person name="Ohm R.A."/>
            <person name="Patyshakuliyeva A."/>
            <person name="Rokas A."/>
            <person name="Ruiz-Duenas F.J."/>
            <person name="Sabat G."/>
            <person name="Salamov A."/>
            <person name="Samejima M."/>
            <person name="Schmutz J."/>
            <person name="Slot J.C."/>
            <person name="St John F."/>
            <person name="Stenlid J."/>
            <person name="Sun H."/>
            <person name="Sun S."/>
            <person name="Syed K."/>
            <person name="Tsang A."/>
            <person name="Wiebenga A."/>
            <person name="Young D."/>
            <person name="Pisabarro A."/>
            <person name="Eastwood D.C."/>
            <person name="Martin F."/>
            <person name="Cullen D."/>
            <person name="Grigoriev I.V."/>
            <person name="Hibbett D.S."/>
        </authorList>
    </citation>
    <scope>NUCLEOTIDE SEQUENCE</scope>
    <source>
        <strain evidence="2">FP-58527</strain>
    </source>
</reference>
<accession>S8EKC9</accession>
<evidence type="ECO:0008006" key="3">
    <source>
        <dbReference type="Google" id="ProtNLM"/>
    </source>
</evidence>
<evidence type="ECO:0000313" key="2">
    <source>
        <dbReference type="Proteomes" id="UP000015241"/>
    </source>
</evidence>
<gene>
    <name evidence="1" type="ORF">FOMPIDRAFT_82049</name>
</gene>
<dbReference type="EMBL" id="KE504126">
    <property type="protein sequence ID" value="EPT04678.1"/>
    <property type="molecule type" value="Genomic_DNA"/>
</dbReference>
<dbReference type="HOGENOM" id="CLU_1796506_0_0_1"/>
<dbReference type="Proteomes" id="UP000015241">
    <property type="component" value="Unassembled WGS sequence"/>
</dbReference>
<dbReference type="AlphaFoldDB" id="S8EKC9"/>
<dbReference type="OrthoDB" id="5987198at2759"/>
<organism evidence="1 2">
    <name type="scientific">Fomitopsis schrenkii</name>
    <name type="common">Brown rot fungus</name>
    <dbReference type="NCBI Taxonomy" id="2126942"/>
    <lineage>
        <taxon>Eukaryota</taxon>
        <taxon>Fungi</taxon>
        <taxon>Dikarya</taxon>
        <taxon>Basidiomycota</taxon>
        <taxon>Agaricomycotina</taxon>
        <taxon>Agaricomycetes</taxon>
        <taxon>Polyporales</taxon>
        <taxon>Fomitopsis</taxon>
    </lineage>
</organism>
<dbReference type="STRING" id="743788.S8EKC9"/>
<proteinExistence type="predicted"/>
<sequence length="144" mass="16095">MPLLKPFSEPAFQTIGESVAFFKQAIEGFRFMHDHLVAHRDSILNVMMETPIYSEGLWHTEAPWRTRDLSARSSHVSCTERPIRYFSIDFGLSRKYSPDDGPPCGPPILGGDKTVPEFQDGGNGSAPTRTSTTSVKSFGARFWV</sequence>
<name>S8EKC9_FOMSC</name>